<dbReference type="InterPro" id="IPR007741">
    <property type="entry name" value="Ribosomal_mL43/mS25/NADH_DH"/>
</dbReference>
<dbReference type="OMA" id="WELEKIT"/>
<dbReference type="Proteomes" id="UP000039324">
    <property type="component" value="Unassembled WGS sequence"/>
</dbReference>
<sequence>MSINGVKQLKRLVVHYCHWGGSSAHLRAFVQGDEIVRFARENPEIEIVAKKRPGHPFLVAEYLNGKTHEIGIKNKDQKAILSTIYQLRNRSGRDKSTLNYWGRPQTHHPSIQGRWSPVANDASAQQQQQQQTSE</sequence>
<evidence type="ECO:0000256" key="3">
    <source>
        <dbReference type="ARBA" id="ARBA00022980"/>
    </source>
</evidence>
<gene>
    <name evidence="9" type="ORF">PBRA_002856</name>
    <name evidence="10" type="ORF">PLBR_LOCUS2208</name>
</gene>
<organism evidence="9 11">
    <name type="scientific">Plasmodiophora brassicae</name>
    <name type="common">Clubroot disease agent</name>
    <dbReference type="NCBI Taxonomy" id="37360"/>
    <lineage>
        <taxon>Eukaryota</taxon>
        <taxon>Sar</taxon>
        <taxon>Rhizaria</taxon>
        <taxon>Endomyxa</taxon>
        <taxon>Phytomyxea</taxon>
        <taxon>Plasmodiophorida</taxon>
        <taxon>Plasmodiophoridae</taxon>
        <taxon>Plasmodiophora</taxon>
    </lineage>
</organism>
<evidence type="ECO:0000313" key="10">
    <source>
        <dbReference type="EMBL" id="SPQ94993.1"/>
    </source>
</evidence>
<evidence type="ECO:0000256" key="6">
    <source>
        <dbReference type="ARBA" id="ARBA00035188"/>
    </source>
</evidence>
<accession>A0A0G4J5K7</accession>
<dbReference type="PANTHER" id="PTHR21396:SF2">
    <property type="entry name" value="LARGE RIBOSOMAL SUBUNIT PROTEIN ML43"/>
    <property type="match status" value="1"/>
</dbReference>
<evidence type="ECO:0000256" key="1">
    <source>
        <dbReference type="ARBA" id="ARBA00004173"/>
    </source>
</evidence>
<evidence type="ECO:0000256" key="4">
    <source>
        <dbReference type="ARBA" id="ARBA00023128"/>
    </source>
</evidence>
<dbReference type="GO" id="GO:0003735">
    <property type="term" value="F:structural constituent of ribosome"/>
    <property type="evidence" value="ECO:0007669"/>
    <property type="project" value="InterPro"/>
</dbReference>
<reference evidence="10 12" key="2">
    <citation type="submission" date="2018-03" db="EMBL/GenBank/DDBJ databases">
        <authorList>
            <person name="Fogelqvist J."/>
        </authorList>
    </citation>
    <scope>NUCLEOTIDE SEQUENCE [LARGE SCALE GENOMIC DNA]</scope>
</reference>
<dbReference type="Gene3D" id="3.40.30.10">
    <property type="entry name" value="Glutaredoxin"/>
    <property type="match status" value="1"/>
</dbReference>
<dbReference type="OrthoDB" id="88at2759"/>
<keyword evidence="5" id="KW-0687">Ribonucleoprotein</keyword>
<evidence type="ECO:0000313" key="9">
    <source>
        <dbReference type="EMBL" id="CEP02888.1"/>
    </source>
</evidence>
<evidence type="ECO:0000256" key="2">
    <source>
        <dbReference type="ARBA" id="ARBA00006073"/>
    </source>
</evidence>
<feature type="domain" description="Ribosomal protein/NADH dehydrogenase" evidence="8">
    <location>
        <begin position="18"/>
        <end position="91"/>
    </location>
</feature>
<comment type="subcellular location">
    <subcellularLocation>
        <location evidence="1">Mitochondrion</location>
    </subcellularLocation>
</comment>
<dbReference type="EMBL" id="OVEO01000003">
    <property type="protein sequence ID" value="SPQ94993.1"/>
    <property type="molecule type" value="Genomic_DNA"/>
</dbReference>
<dbReference type="GO" id="GO:0032543">
    <property type="term" value="P:mitochondrial translation"/>
    <property type="evidence" value="ECO:0007669"/>
    <property type="project" value="InterPro"/>
</dbReference>
<evidence type="ECO:0000256" key="5">
    <source>
        <dbReference type="ARBA" id="ARBA00023274"/>
    </source>
</evidence>
<keyword evidence="11" id="KW-1185">Reference proteome</keyword>
<dbReference type="EMBL" id="CDSF01000133">
    <property type="protein sequence ID" value="CEP02888.1"/>
    <property type="molecule type" value="Genomic_DNA"/>
</dbReference>
<keyword evidence="3" id="KW-0689">Ribosomal protein</keyword>
<evidence type="ECO:0000313" key="11">
    <source>
        <dbReference type="Proteomes" id="UP000039324"/>
    </source>
</evidence>
<name>A0A0G4J5K7_PLABS</name>
<evidence type="ECO:0000313" key="12">
    <source>
        <dbReference type="Proteomes" id="UP000290189"/>
    </source>
</evidence>
<dbReference type="SUPFAM" id="SSF52833">
    <property type="entry name" value="Thioredoxin-like"/>
    <property type="match status" value="1"/>
</dbReference>
<proteinExistence type="inferred from homology"/>
<feature type="region of interest" description="Disordered" evidence="7">
    <location>
        <begin position="93"/>
        <end position="134"/>
    </location>
</feature>
<dbReference type="Pfam" id="PF05047">
    <property type="entry name" value="L51_S25_CI-B8"/>
    <property type="match status" value="1"/>
</dbReference>
<dbReference type="InterPro" id="IPR036249">
    <property type="entry name" value="Thioredoxin-like_sf"/>
</dbReference>
<dbReference type="STRING" id="37360.A0A0G4J5K7"/>
<reference evidence="9 11" key="1">
    <citation type="submission" date="2015-02" db="EMBL/GenBank/DDBJ databases">
        <authorList>
            <person name="Chooi Y.-H."/>
        </authorList>
    </citation>
    <scope>NUCLEOTIDE SEQUENCE [LARGE SCALE GENOMIC DNA]</scope>
    <source>
        <strain evidence="9">E3</strain>
    </source>
</reference>
<dbReference type="SMART" id="SM00916">
    <property type="entry name" value="L51_S25_CI-B8"/>
    <property type="match status" value="1"/>
</dbReference>
<keyword evidence="4 10" id="KW-0496">Mitochondrion</keyword>
<dbReference type="InterPro" id="IPR039927">
    <property type="entry name" value="Ribosomal_mL43"/>
</dbReference>
<evidence type="ECO:0000256" key="7">
    <source>
        <dbReference type="SAM" id="MobiDB-lite"/>
    </source>
</evidence>
<dbReference type="GO" id="GO:0005762">
    <property type="term" value="C:mitochondrial large ribosomal subunit"/>
    <property type="evidence" value="ECO:0007669"/>
    <property type="project" value="TreeGrafter"/>
</dbReference>
<geneLocation type="mitochondrion" evidence="10"/>
<dbReference type="Proteomes" id="UP000290189">
    <property type="component" value="Unassembled WGS sequence"/>
</dbReference>
<feature type="compositionally biased region" description="Low complexity" evidence="7">
    <location>
        <begin position="125"/>
        <end position="134"/>
    </location>
</feature>
<dbReference type="AlphaFoldDB" id="A0A0G4J5K7"/>
<protein>
    <recommendedName>
        <fullName evidence="6">Large ribosomal subunit protein mL43</fullName>
    </recommendedName>
</protein>
<evidence type="ECO:0000259" key="8">
    <source>
        <dbReference type="SMART" id="SM00916"/>
    </source>
</evidence>
<dbReference type="PANTHER" id="PTHR21396">
    <property type="entry name" value="39S RIBOSOMAL PROTEIN L43"/>
    <property type="match status" value="1"/>
</dbReference>
<comment type="similarity">
    <text evidence="2">Belongs to the mitochondrion-specific ribosomal protein mL43 family.</text>
</comment>